<dbReference type="OrthoDB" id="2016695at2759"/>
<feature type="domain" description="Stress-response A/B barrel" evidence="3">
    <location>
        <begin position="193"/>
        <end position="292"/>
    </location>
</feature>
<feature type="region of interest" description="Disordered" evidence="2">
    <location>
        <begin position="47"/>
        <end position="80"/>
    </location>
</feature>
<dbReference type="PANTHER" id="PTHR33178">
    <property type="match status" value="1"/>
</dbReference>
<keyword evidence="5" id="KW-1185">Reference proteome</keyword>
<dbReference type="Proteomes" id="UP001141552">
    <property type="component" value="Unassembled WGS sequence"/>
</dbReference>
<dbReference type="InterPro" id="IPR011008">
    <property type="entry name" value="Dimeric_a/b-barrel"/>
</dbReference>
<organism evidence="4 5">
    <name type="scientific">Turnera subulata</name>
    <dbReference type="NCBI Taxonomy" id="218843"/>
    <lineage>
        <taxon>Eukaryota</taxon>
        <taxon>Viridiplantae</taxon>
        <taxon>Streptophyta</taxon>
        <taxon>Embryophyta</taxon>
        <taxon>Tracheophyta</taxon>
        <taxon>Spermatophyta</taxon>
        <taxon>Magnoliopsida</taxon>
        <taxon>eudicotyledons</taxon>
        <taxon>Gunneridae</taxon>
        <taxon>Pentapetalae</taxon>
        <taxon>rosids</taxon>
        <taxon>fabids</taxon>
        <taxon>Malpighiales</taxon>
        <taxon>Passifloraceae</taxon>
        <taxon>Turnera</taxon>
    </lineage>
</organism>
<reference evidence="4" key="2">
    <citation type="journal article" date="2023" name="Plants (Basel)">
        <title>Annotation of the Turnera subulata (Passifloraceae) Draft Genome Reveals the S-Locus Evolved after the Divergence of Turneroideae from Passifloroideae in a Stepwise Manner.</title>
        <authorList>
            <person name="Henning P.M."/>
            <person name="Roalson E.H."/>
            <person name="Mir W."/>
            <person name="McCubbin A.G."/>
            <person name="Shore J.S."/>
        </authorList>
    </citation>
    <scope>NUCLEOTIDE SEQUENCE</scope>
    <source>
        <strain evidence="4">F60SS</strain>
    </source>
</reference>
<protein>
    <recommendedName>
        <fullName evidence="3">Stress-response A/B barrel domain-containing protein</fullName>
    </recommendedName>
</protein>
<reference evidence="4" key="1">
    <citation type="submission" date="2022-02" db="EMBL/GenBank/DDBJ databases">
        <authorList>
            <person name="Henning P.M."/>
            <person name="McCubbin A.G."/>
            <person name="Shore J.S."/>
        </authorList>
    </citation>
    <scope>NUCLEOTIDE SEQUENCE</scope>
    <source>
        <strain evidence="4">F60SS</strain>
        <tissue evidence="4">Leaves</tissue>
    </source>
</reference>
<dbReference type="Gene3D" id="3.30.70.100">
    <property type="match status" value="1"/>
</dbReference>
<dbReference type="SUPFAM" id="SSF54909">
    <property type="entry name" value="Dimeric alpha+beta barrel"/>
    <property type="match status" value="1"/>
</dbReference>
<comment type="caution">
    <text evidence="4">The sequence shown here is derived from an EMBL/GenBank/DDBJ whole genome shotgun (WGS) entry which is preliminary data.</text>
</comment>
<dbReference type="InterPro" id="IPR044662">
    <property type="entry name" value="HS1/DABB1-like"/>
</dbReference>
<dbReference type="EMBL" id="JAKUCV010001435">
    <property type="protein sequence ID" value="KAJ4846379.1"/>
    <property type="molecule type" value="Genomic_DNA"/>
</dbReference>
<evidence type="ECO:0000256" key="2">
    <source>
        <dbReference type="SAM" id="MobiDB-lite"/>
    </source>
</evidence>
<comment type="subunit">
    <text evidence="1">Homodimer.</text>
</comment>
<dbReference type="SMART" id="SM00886">
    <property type="entry name" value="Dabb"/>
    <property type="match status" value="1"/>
</dbReference>
<dbReference type="AlphaFoldDB" id="A0A9Q0GA15"/>
<feature type="compositionally biased region" description="Gly residues" evidence="2">
    <location>
        <begin position="51"/>
        <end position="65"/>
    </location>
</feature>
<dbReference type="PANTHER" id="PTHR33178:SF5">
    <property type="entry name" value="EXPRESSED PROTEIN"/>
    <property type="match status" value="1"/>
</dbReference>
<name>A0A9Q0GA15_9ROSI</name>
<dbReference type="PROSITE" id="PS51502">
    <property type="entry name" value="S_R_A_B_BARREL"/>
    <property type="match status" value="1"/>
</dbReference>
<evidence type="ECO:0000313" key="4">
    <source>
        <dbReference type="EMBL" id="KAJ4846379.1"/>
    </source>
</evidence>
<dbReference type="InterPro" id="IPR013097">
    <property type="entry name" value="Dabb"/>
</dbReference>
<evidence type="ECO:0000259" key="3">
    <source>
        <dbReference type="PROSITE" id="PS51502"/>
    </source>
</evidence>
<proteinExistence type="predicted"/>
<gene>
    <name evidence="4" type="ORF">Tsubulata_038934</name>
</gene>
<sequence>MCDRRRGCCRRGSRRYGCRRREHGIERGAGPKVGVCLTTGSEYRGRAPRDTGGGSWSGLAGGGGLGRRRSEAGRMPAARSRDLDRVRVTGLPSWSRIRTLRVALSTADSSSSVHAGGDMVVSRDGRAASRARWEAARGLLWVEQFYLNKLMPPMIEKEVKAIEAPNVILNTCLRLGGGMRNRSMVVSASKAVVEHISLLKAKQGLSDEDEKDMLDYLYTSQYQMRGVVALSLGRISNDNVEDYSHAVFMRFQRKEDIPKFYENPFYLGVLKEHGFLNVDYESEVEDDMLPIFRKGEEFNYGLEFIHLIAFDEGAFGTPVEDALKSLENLAQEFPSLIVQSTQVEAYEIFASSAEYKDLWGSKFGSITKKSLPMHFIVDPVGKEIM</sequence>
<accession>A0A9Q0GA15</accession>
<evidence type="ECO:0000256" key="1">
    <source>
        <dbReference type="ARBA" id="ARBA00011738"/>
    </source>
</evidence>
<evidence type="ECO:0000313" key="5">
    <source>
        <dbReference type="Proteomes" id="UP001141552"/>
    </source>
</evidence>